<accession>A0A4R2ND90</accession>
<evidence type="ECO:0000256" key="1">
    <source>
        <dbReference type="SAM" id="MobiDB-lite"/>
    </source>
</evidence>
<feature type="region of interest" description="Disordered" evidence="1">
    <location>
        <begin position="167"/>
        <end position="280"/>
    </location>
</feature>
<dbReference type="InterPro" id="IPR021455">
    <property type="entry name" value="DUF3106"/>
</dbReference>
<proteinExistence type="predicted"/>
<evidence type="ECO:0000313" key="2">
    <source>
        <dbReference type="EMBL" id="TCP19219.1"/>
    </source>
</evidence>
<dbReference type="RefSeq" id="WP_119012259.1">
    <property type="nucleotide sequence ID" value="NZ_QXNC01000004.1"/>
</dbReference>
<comment type="caution">
    <text evidence="2">The sequence shown here is derived from an EMBL/GenBank/DDBJ whole genome shotgun (WGS) entry which is preliminary data.</text>
</comment>
<dbReference type="Pfam" id="PF11304">
    <property type="entry name" value="DUF3106"/>
    <property type="match status" value="1"/>
</dbReference>
<dbReference type="AlphaFoldDB" id="A0A4R2ND90"/>
<sequence length="280" mass="29866">MHVLDSAPSRFSPSICAALVLLGALTLCGWQVLQQVRMAPGTVLPVGALTSKQATNDMRPTDAAVPASGPGWMELTAAQKLALRPLAERWSFLSELQKRRWLVLAQSFASLPAPEQAKLHERMTEWANLSAQQRNQARLNFATANKLAPDNKRAQWEAYQALSSEEKKRLAAGATPRPTGAATALRPVPARKLAQVPAATASDANPLNPPKIPPPPSRIARTAPSQPATDTRTHTAEPIVVETVPISVPIATPLPLPPLPSGSAPAELPPPSEPDSPNFH</sequence>
<reference evidence="2 3" key="1">
    <citation type="submission" date="2019-03" db="EMBL/GenBank/DDBJ databases">
        <title>Genomic Encyclopedia of Type Strains, Phase IV (KMG-IV): sequencing the most valuable type-strain genomes for metagenomic binning, comparative biology and taxonomic classification.</title>
        <authorList>
            <person name="Goeker M."/>
        </authorList>
    </citation>
    <scope>NUCLEOTIDE SEQUENCE [LARGE SCALE GENOMIC DNA]</scope>
    <source>
        <strain evidence="2 3">DSM 1837</strain>
    </source>
</reference>
<gene>
    <name evidence="2" type="ORF">EV674_10662</name>
</gene>
<protein>
    <submittedName>
        <fullName evidence="2">Uncharacterized protein DUF3106</fullName>
    </submittedName>
</protein>
<dbReference type="Proteomes" id="UP000295182">
    <property type="component" value="Unassembled WGS sequence"/>
</dbReference>
<feature type="compositionally biased region" description="Pro residues" evidence="1">
    <location>
        <begin position="207"/>
        <end position="217"/>
    </location>
</feature>
<evidence type="ECO:0000313" key="3">
    <source>
        <dbReference type="Proteomes" id="UP000295182"/>
    </source>
</evidence>
<dbReference type="EMBL" id="SLXH01000006">
    <property type="protein sequence ID" value="TCP19219.1"/>
    <property type="molecule type" value="Genomic_DNA"/>
</dbReference>
<organism evidence="2 3">
    <name type="scientific">Simplicispira metamorpha</name>
    <dbReference type="NCBI Taxonomy" id="80881"/>
    <lineage>
        <taxon>Bacteria</taxon>
        <taxon>Pseudomonadati</taxon>
        <taxon>Pseudomonadota</taxon>
        <taxon>Betaproteobacteria</taxon>
        <taxon>Burkholderiales</taxon>
        <taxon>Comamonadaceae</taxon>
        <taxon>Simplicispira</taxon>
    </lineage>
</organism>
<dbReference type="OrthoDB" id="9796567at2"/>
<name>A0A4R2ND90_9BURK</name>
<keyword evidence="3" id="KW-1185">Reference proteome</keyword>
<feature type="compositionally biased region" description="Low complexity" evidence="1">
    <location>
        <begin position="171"/>
        <end position="187"/>
    </location>
</feature>